<dbReference type="Pfam" id="PF04082">
    <property type="entry name" value="Fungal_trans"/>
    <property type="match status" value="1"/>
</dbReference>
<gene>
    <name evidence="4" type="ORF">QBC33DRAFT_549959</name>
</gene>
<comment type="caution">
    <text evidence="4">The sequence shown here is derived from an EMBL/GenBank/DDBJ whole genome shotgun (WGS) entry which is preliminary data.</text>
</comment>
<dbReference type="SMART" id="SM00066">
    <property type="entry name" value="GAL4"/>
    <property type="match status" value="1"/>
</dbReference>
<reference evidence="4" key="1">
    <citation type="submission" date="2023-06" db="EMBL/GenBank/DDBJ databases">
        <title>Genome-scale phylogeny and comparative genomics of the fungal order Sordariales.</title>
        <authorList>
            <consortium name="Lawrence Berkeley National Laboratory"/>
            <person name="Hensen N."/>
            <person name="Bonometti L."/>
            <person name="Westerberg I."/>
            <person name="Brannstrom I.O."/>
            <person name="Guillou S."/>
            <person name="Cros-Aarteil S."/>
            <person name="Calhoun S."/>
            <person name="Haridas S."/>
            <person name="Kuo A."/>
            <person name="Mondo S."/>
            <person name="Pangilinan J."/>
            <person name="Riley R."/>
            <person name="Labutti K."/>
            <person name="Andreopoulos B."/>
            <person name="Lipzen A."/>
            <person name="Chen C."/>
            <person name="Yanf M."/>
            <person name="Daum C."/>
            <person name="Ng V."/>
            <person name="Clum A."/>
            <person name="Steindorff A."/>
            <person name="Ohm R."/>
            <person name="Martin F."/>
            <person name="Silar P."/>
            <person name="Natvig D."/>
            <person name="Lalanne C."/>
            <person name="Gautier V."/>
            <person name="Ament-Velasquez S.L."/>
            <person name="Kruys A."/>
            <person name="Hutchinson M.I."/>
            <person name="Powell A.J."/>
            <person name="Barry K."/>
            <person name="Miller A.N."/>
            <person name="Grigoriev I.V."/>
            <person name="Debuchy R."/>
            <person name="Gladieux P."/>
            <person name="Thoren M.H."/>
            <person name="Johannesson H."/>
        </authorList>
    </citation>
    <scope>NUCLEOTIDE SEQUENCE</scope>
    <source>
        <strain evidence="4">8032-3</strain>
    </source>
</reference>
<dbReference type="GeneID" id="85312209"/>
<dbReference type="GO" id="GO:0006351">
    <property type="term" value="P:DNA-templated transcription"/>
    <property type="evidence" value="ECO:0007669"/>
    <property type="project" value="InterPro"/>
</dbReference>
<evidence type="ECO:0000313" key="4">
    <source>
        <dbReference type="EMBL" id="KAK1763341.1"/>
    </source>
</evidence>
<dbReference type="PROSITE" id="PS00463">
    <property type="entry name" value="ZN2_CY6_FUNGAL_1"/>
    <property type="match status" value="1"/>
</dbReference>
<dbReference type="RefSeq" id="XP_060279554.1">
    <property type="nucleotide sequence ID" value="XM_060429022.1"/>
</dbReference>
<dbReference type="AlphaFoldDB" id="A0AAJ0BWF4"/>
<dbReference type="PROSITE" id="PS50048">
    <property type="entry name" value="ZN2_CY6_FUNGAL_2"/>
    <property type="match status" value="1"/>
</dbReference>
<name>A0AAJ0BWF4_9PEZI</name>
<sequence>MEGSTEGHRVLKACDACKARKVRCSGNPGPCTRCMQRKTECHFSRMKLPRRQQVATQFISTPSPPSTNTQEHCLTSSPSYELPQLHVDRLLRARTSDGMRGDIQLTLKGNGLFGGNYSLSFFSDSRLLSLSTRLGNSKVNELVRRISTVIDGRLKPGNAVSTGSLSRQGAMLDAGADKCAASRWIKLYFRHLHPFYPFLDQKSFETAAQGASFPNLVKQNKAWSALYHSVLALGCQFDGGGSFEPGKGKAWSLFSTSLALFPDLLNLPDSLTILQALAAMTVYASGISCISIEHVIASEGARRAQNLARANLTGSAAHTFRKTFWVLYSMEKVSSFYFGRSSGFVDCDIGCPIPSVPESVFGDLDWFLTFARYSRLLSRALTSLFSVGVTGNPSTYYLAAIDQLSSELEQWRMSVPADFRPGEPLRARKLLWDKNNESLVVQAAYWTHYFYGSFRLILCRATLQLAAQCDGLVIISRQAECKRLIMETSRSILELTALIDVEPYTPLWILAGMPIMGLFVLFDMVIQNPKHPENASNLALLDVCAGHFSRLEYASGGSLPGSLIAEFASIAREHVNNVRWSGSGGPTQDNTTSSSTWWQSSPVVPALQVESHGRAPVGQLTPDEQQVELPLTQMSHTEFEGQSSVSVDDALSFPINNTWYGIDDELLVGTDIMNLFNYIIPGIDPVFCQGLAEENEFTGSRW</sequence>
<evidence type="ECO:0000256" key="2">
    <source>
        <dbReference type="ARBA" id="ARBA00023242"/>
    </source>
</evidence>
<dbReference type="Gene3D" id="4.10.240.10">
    <property type="entry name" value="Zn(2)-C6 fungal-type DNA-binding domain"/>
    <property type="match status" value="1"/>
</dbReference>
<dbReference type="CDD" id="cd00067">
    <property type="entry name" value="GAL4"/>
    <property type="match status" value="1"/>
</dbReference>
<keyword evidence="2" id="KW-0539">Nucleus</keyword>
<dbReference type="GO" id="GO:0003677">
    <property type="term" value="F:DNA binding"/>
    <property type="evidence" value="ECO:0007669"/>
    <property type="project" value="InterPro"/>
</dbReference>
<proteinExistence type="predicted"/>
<dbReference type="PANTHER" id="PTHR46910">
    <property type="entry name" value="TRANSCRIPTION FACTOR PDR1"/>
    <property type="match status" value="1"/>
</dbReference>
<dbReference type="InterPro" id="IPR036864">
    <property type="entry name" value="Zn2-C6_fun-type_DNA-bd_sf"/>
</dbReference>
<accession>A0AAJ0BWF4</accession>
<dbReference type="Pfam" id="PF00172">
    <property type="entry name" value="Zn_clus"/>
    <property type="match status" value="1"/>
</dbReference>
<dbReference type="SUPFAM" id="SSF57701">
    <property type="entry name" value="Zn2/Cys6 DNA-binding domain"/>
    <property type="match status" value="1"/>
</dbReference>
<dbReference type="SMART" id="SM00906">
    <property type="entry name" value="Fungal_trans"/>
    <property type="match status" value="1"/>
</dbReference>
<dbReference type="Proteomes" id="UP001244011">
    <property type="component" value="Unassembled WGS sequence"/>
</dbReference>
<organism evidence="4 5">
    <name type="scientific">Phialemonium atrogriseum</name>
    <dbReference type="NCBI Taxonomy" id="1093897"/>
    <lineage>
        <taxon>Eukaryota</taxon>
        <taxon>Fungi</taxon>
        <taxon>Dikarya</taxon>
        <taxon>Ascomycota</taxon>
        <taxon>Pezizomycotina</taxon>
        <taxon>Sordariomycetes</taxon>
        <taxon>Sordariomycetidae</taxon>
        <taxon>Cephalothecales</taxon>
        <taxon>Cephalothecaceae</taxon>
        <taxon>Phialemonium</taxon>
    </lineage>
</organism>
<keyword evidence="1" id="KW-0479">Metal-binding</keyword>
<protein>
    <submittedName>
        <fullName evidence="4">Fungal-specific transcription factor domain-containing protein</fullName>
    </submittedName>
</protein>
<dbReference type="PANTHER" id="PTHR46910:SF25">
    <property type="entry name" value="ABC-TRANSPORTER-REGULATING TRANSCRIPTION FACTOR"/>
    <property type="match status" value="1"/>
</dbReference>
<evidence type="ECO:0000256" key="1">
    <source>
        <dbReference type="ARBA" id="ARBA00022723"/>
    </source>
</evidence>
<dbReference type="InterPro" id="IPR007219">
    <property type="entry name" value="XnlR_reg_dom"/>
</dbReference>
<evidence type="ECO:0000313" key="5">
    <source>
        <dbReference type="Proteomes" id="UP001244011"/>
    </source>
</evidence>
<evidence type="ECO:0000259" key="3">
    <source>
        <dbReference type="PROSITE" id="PS50048"/>
    </source>
</evidence>
<dbReference type="CDD" id="cd12148">
    <property type="entry name" value="fungal_TF_MHR"/>
    <property type="match status" value="1"/>
</dbReference>
<feature type="domain" description="Zn(2)-C6 fungal-type" evidence="3">
    <location>
        <begin position="13"/>
        <end position="43"/>
    </location>
</feature>
<dbReference type="GO" id="GO:0000981">
    <property type="term" value="F:DNA-binding transcription factor activity, RNA polymerase II-specific"/>
    <property type="evidence" value="ECO:0007669"/>
    <property type="project" value="InterPro"/>
</dbReference>
<dbReference type="GO" id="GO:0008270">
    <property type="term" value="F:zinc ion binding"/>
    <property type="evidence" value="ECO:0007669"/>
    <property type="project" value="InterPro"/>
</dbReference>
<keyword evidence="5" id="KW-1185">Reference proteome</keyword>
<dbReference type="EMBL" id="MU839028">
    <property type="protein sequence ID" value="KAK1763341.1"/>
    <property type="molecule type" value="Genomic_DNA"/>
</dbReference>
<dbReference type="InterPro" id="IPR050987">
    <property type="entry name" value="AtrR-like"/>
</dbReference>
<dbReference type="InterPro" id="IPR001138">
    <property type="entry name" value="Zn2Cys6_DnaBD"/>
</dbReference>